<name>A0ABD0KJ53_9CAEN</name>
<evidence type="ECO:0000313" key="3">
    <source>
        <dbReference type="Proteomes" id="UP001519460"/>
    </source>
</evidence>
<feature type="region of interest" description="Disordered" evidence="1">
    <location>
        <begin position="65"/>
        <end position="85"/>
    </location>
</feature>
<organism evidence="2 3">
    <name type="scientific">Batillaria attramentaria</name>
    <dbReference type="NCBI Taxonomy" id="370345"/>
    <lineage>
        <taxon>Eukaryota</taxon>
        <taxon>Metazoa</taxon>
        <taxon>Spiralia</taxon>
        <taxon>Lophotrochozoa</taxon>
        <taxon>Mollusca</taxon>
        <taxon>Gastropoda</taxon>
        <taxon>Caenogastropoda</taxon>
        <taxon>Sorbeoconcha</taxon>
        <taxon>Cerithioidea</taxon>
        <taxon>Batillariidae</taxon>
        <taxon>Batillaria</taxon>
    </lineage>
</organism>
<evidence type="ECO:0000313" key="2">
    <source>
        <dbReference type="EMBL" id="KAK7487023.1"/>
    </source>
</evidence>
<dbReference type="EMBL" id="JACVVK020000170">
    <property type="protein sequence ID" value="KAK7487023.1"/>
    <property type="molecule type" value="Genomic_DNA"/>
</dbReference>
<accession>A0ABD0KJ53</accession>
<dbReference type="AlphaFoldDB" id="A0ABD0KJ53"/>
<gene>
    <name evidence="2" type="ORF">BaRGS_00021693</name>
</gene>
<sequence length="85" mass="9696">MLALLIHPLIHHFQLNVYCSTNVHDTKESVVQFQKLKVNQTEAFHGFSVRMGRPARQADKQLLSFQQKKTNNPGRRQVTAGSQVP</sequence>
<keyword evidence="3" id="KW-1185">Reference proteome</keyword>
<protein>
    <submittedName>
        <fullName evidence="2">Uncharacterized protein</fullName>
    </submittedName>
</protein>
<evidence type="ECO:0000256" key="1">
    <source>
        <dbReference type="SAM" id="MobiDB-lite"/>
    </source>
</evidence>
<proteinExistence type="predicted"/>
<comment type="caution">
    <text evidence="2">The sequence shown here is derived from an EMBL/GenBank/DDBJ whole genome shotgun (WGS) entry which is preliminary data.</text>
</comment>
<reference evidence="2 3" key="1">
    <citation type="journal article" date="2023" name="Sci. Data">
        <title>Genome assembly of the Korean intertidal mud-creeper Batillaria attramentaria.</title>
        <authorList>
            <person name="Patra A.K."/>
            <person name="Ho P.T."/>
            <person name="Jun S."/>
            <person name="Lee S.J."/>
            <person name="Kim Y."/>
            <person name="Won Y.J."/>
        </authorList>
    </citation>
    <scope>NUCLEOTIDE SEQUENCE [LARGE SCALE GENOMIC DNA]</scope>
    <source>
        <strain evidence="2">Wonlab-2016</strain>
    </source>
</reference>
<dbReference type="Proteomes" id="UP001519460">
    <property type="component" value="Unassembled WGS sequence"/>
</dbReference>